<organism evidence="2 3">
    <name type="scientific">Ascaris lumbricoides</name>
    <name type="common">Giant roundworm</name>
    <dbReference type="NCBI Taxonomy" id="6252"/>
    <lineage>
        <taxon>Eukaryota</taxon>
        <taxon>Metazoa</taxon>
        <taxon>Ecdysozoa</taxon>
        <taxon>Nematoda</taxon>
        <taxon>Chromadorea</taxon>
        <taxon>Rhabditida</taxon>
        <taxon>Spirurina</taxon>
        <taxon>Ascaridomorpha</taxon>
        <taxon>Ascaridoidea</taxon>
        <taxon>Ascarididae</taxon>
        <taxon>Ascaris</taxon>
    </lineage>
</organism>
<dbReference type="PANTHER" id="PTHR46709">
    <property type="entry name" value="PROTEIN CBG23488-RELATED"/>
    <property type="match status" value="1"/>
</dbReference>
<proteinExistence type="predicted"/>
<protein>
    <submittedName>
        <fullName evidence="3">G_PROTEIN_RECEP_F1_2 domain-containing protein</fullName>
    </submittedName>
</protein>
<dbReference type="PANTHER" id="PTHR46709:SF4">
    <property type="entry name" value="G-PROTEIN COUPLED RECEPTORS FAMILY 1 PROFILE DOMAIN-CONTAINING PROTEIN"/>
    <property type="match status" value="1"/>
</dbReference>
<name>A0A0M3IR63_ASCLU</name>
<keyword evidence="1" id="KW-1133">Transmembrane helix</keyword>
<dbReference type="Proteomes" id="UP000036681">
    <property type="component" value="Unplaced"/>
</dbReference>
<accession>A0A0M3IR63</accession>
<dbReference type="AlphaFoldDB" id="A0A0M3IR63"/>
<evidence type="ECO:0000313" key="2">
    <source>
        <dbReference type="Proteomes" id="UP000036681"/>
    </source>
</evidence>
<keyword evidence="1" id="KW-0472">Membrane</keyword>
<keyword evidence="2" id="KW-1185">Reference proteome</keyword>
<feature type="transmembrane region" description="Helical" evidence="1">
    <location>
        <begin position="34"/>
        <end position="54"/>
    </location>
</feature>
<sequence length="117" mass="13558">MVLVCFTYVLSNAFNVFITSWEFIDFESLLHDHFSLYMTCTDLASMLAVLACMLRLPIYMANNREIRGIVMGCFVSEESRKKESSLSSRNRIINRQSKDLILKQIQSRQFQSQSSTL</sequence>
<reference evidence="3" key="1">
    <citation type="submission" date="2017-02" db="UniProtKB">
        <authorList>
            <consortium name="WormBaseParasite"/>
        </authorList>
    </citation>
    <scope>IDENTIFICATION</scope>
</reference>
<evidence type="ECO:0000256" key="1">
    <source>
        <dbReference type="SAM" id="Phobius"/>
    </source>
</evidence>
<dbReference type="WBParaSite" id="ALUE_0002124101-mRNA-1">
    <property type="protein sequence ID" value="ALUE_0002124101-mRNA-1"/>
    <property type="gene ID" value="ALUE_0002124101"/>
</dbReference>
<keyword evidence="1" id="KW-0812">Transmembrane</keyword>
<evidence type="ECO:0000313" key="3">
    <source>
        <dbReference type="WBParaSite" id="ALUE_0002124101-mRNA-1"/>
    </source>
</evidence>